<evidence type="ECO:0000313" key="2">
    <source>
        <dbReference type="EMBL" id="KAJ3167752.1"/>
    </source>
</evidence>
<dbReference type="Gene3D" id="3.40.50.150">
    <property type="entry name" value="Vaccinia Virus protein VP39"/>
    <property type="match status" value="1"/>
</dbReference>
<reference evidence="2" key="1">
    <citation type="submission" date="2020-05" db="EMBL/GenBank/DDBJ databases">
        <title>Phylogenomic resolution of chytrid fungi.</title>
        <authorList>
            <person name="Stajich J.E."/>
            <person name="Amses K."/>
            <person name="Simmons R."/>
            <person name="Seto K."/>
            <person name="Myers J."/>
            <person name="Bonds A."/>
            <person name="Quandt C.A."/>
            <person name="Barry K."/>
            <person name="Liu P."/>
            <person name="Grigoriev I."/>
            <person name="Longcore J.E."/>
            <person name="James T.Y."/>
        </authorList>
    </citation>
    <scope>NUCLEOTIDE SEQUENCE</scope>
    <source>
        <strain evidence="2">JEL0379</strain>
    </source>
</reference>
<dbReference type="Proteomes" id="UP001212152">
    <property type="component" value="Unassembled WGS sequence"/>
</dbReference>
<name>A0AAD5TB25_9FUNG</name>
<dbReference type="NCBIfam" id="TIGR01444">
    <property type="entry name" value="fkbM_fam"/>
    <property type="match status" value="1"/>
</dbReference>
<comment type="caution">
    <text evidence="2">The sequence shown here is derived from an EMBL/GenBank/DDBJ whole genome shotgun (WGS) entry which is preliminary data.</text>
</comment>
<dbReference type="SUPFAM" id="SSF53335">
    <property type="entry name" value="S-adenosyl-L-methionine-dependent methyltransferases"/>
    <property type="match status" value="1"/>
</dbReference>
<dbReference type="Pfam" id="PF05050">
    <property type="entry name" value="Methyltransf_21"/>
    <property type="match status" value="1"/>
</dbReference>
<evidence type="ECO:0000259" key="1">
    <source>
        <dbReference type="Pfam" id="PF05050"/>
    </source>
</evidence>
<dbReference type="PANTHER" id="PTHR34203:SF13">
    <property type="entry name" value="EXPRESSED PROTEIN"/>
    <property type="match status" value="1"/>
</dbReference>
<proteinExistence type="predicted"/>
<sequence length="412" mass="45043">MAAYNSVCRSGKLSLGCFLLFILFASFVLLRTVQNDVMDMYDCAVERGAATAAAASAERPAYAAKVASSDKSQYDGIPNDGVLQSSLGLTGTKNPLAGFGGFFDVAQLNIQNVHHDPPFFMTSTTPQGTIQSDYSGESHLFRLMTRVIQMALKLNPAEGPQVLDAGANQGWYSLTAGVSGARYVYSFEPQPHLQKIMRMSARLNLVDDRIFIYPNAVLDTRIKARVKMSGDGGIAHIVGKRDFEVESVRLDEIKRHLPSQPIAYLKVDIEGFEVAGIRSAAGLFEKSLVRNVVVEWGPPARWAQFKSSDVPAALSLLNDMHLRYGFELAVLPSAGFASLVEQKVGEVRNLGPVSQMIAIGVASYEALMTSLDTVGELYLWFYQPSDQLNIMLLEELENLPATYDATGRPQVD</sequence>
<evidence type="ECO:0000313" key="3">
    <source>
        <dbReference type="Proteomes" id="UP001212152"/>
    </source>
</evidence>
<organism evidence="2 3">
    <name type="scientific">Geranomyces variabilis</name>
    <dbReference type="NCBI Taxonomy" id="109894"/>
    <lineage>
        <taxon>Eukaryota</taxon>
        <taxon>Fungi</taxon>
        <taxon>Fungi incertae sedis</taxon>
        <taxon>Chytridiomycota</taxon>
        <taxon>Chytridiomycota incertae sedis</taxon>
        <taxon>Chytridiomycetes</taxon>
        <taxon>Spizellomycetales</taxon>
        <taxon>Powellomycetaceae</taxon>
        <taxon>Geranomyces</taxon>
    </lineage>
</organism>
<dbReference type="EMBL" id="JADGJQ010000134">
    <property type="protein sequence ID" value="KAJ3167752.1"/>
    <property type="molecule type" value="Genomic_DNA"/>
</dbReference>
<dbReference type="PANTHER" id="PTHR34203">
    <property type="entry name" value="METHYLTRANSFERASE, FKBM FAMILY PROTEIN"/>
    <property type="match status" value="1"/>
</dbReference>
<gene>
    <name evidence="2" type="ORF">HDU87_001471</name>
</gene>
<dbReference type="AlphaFoldDB" id="A0AAD5TB25"/>
<dbReference type="InterPro" id="IPR029063">
    <property type="entry name" value="SAM-dependent_MTases_sf"/>
</dbReference>
<feature type="domain" description="Methyltransferase FkbM" evidence="1">
    <location>
        <begin position="164"/>
        <end position="322"/>
    </location>
</feature>
<dbReference type="InterPro" id="IPR052514">
    <property type="entry name" value="SAM-dependent_MTase"/>
</dbReference>
<protein>
    <recommendedName>
        <fullName evidence="1">Methyltransferase FkbM domain-containing protein</fullName>
    </recommendedName>
</protein>
<accession>A0AAD5TB25</accession>
<dbReference type="InterPro" id="IPR006342">
    <property type="entry name" value="FkbM_mtfrase"/>
</dbReference>
<keyword evidence="3" id="KW-1185">Reference proteome</keyword>